<dbReference type="InterPro" id="IPR016035">
    <property type="entry name" value="Acyl_Trfase/lysoPLipase"/>
</dbReference>
<keyword evidence="4" id="KW-1185">Reference proteome</keyword>
<feature type="active site" description="Nucleophile" evidence="2">
    <location>
        <position position="105"/>
    </location>
</feature>
<dbReference type="KEGG" id="bbel:109467439"/>
<evidence type="ECO:0000313" key="5">
    <source>
        <dbReference type="RefSeq" id="XP_019620978.1"/>
    </source>
</evidence>
<dbReference type="GO" id="GO:0016042">
    <property type="term" value="P:lipid catabolic process"/>
    <property type="evidence" value="ECO:0007669"/>
    <property type="project" value="UniProtKB-UniRule"/>
</dbReference>
<feature type="short sequence motif" description="GXGXXG" evidence="2">
    <location>
        <begin position="74"/>
        <end position="79"/>
    </location>
</feature>
<proteinExistence type="predicted"/>
<keyword evidence="2" id="KW-0442">Lipid degradation</keyword>
<dbReference type="InterPro" id="IPR052580">
    <property type="entry name" value="Lipid_Hydrolase"/>
</dbReference>
<dbReference type="Pfam" id="PF01734">
    <property type="entry name" value="Patatin"/>
    <property type="match status" value="1"/>
</dbReference>
<protein>
    <submittedName>
        <fullName evidence="5">Uncharacterized protein LOC109467439 isoform X1</fullName>
    </submittedName>
</protein>
<name>A0A6P4Y920_BRABE</name>
<dbReference type="CDD" id="cd07207">
    <property type="entry name" value="Pat_ExoU_VipD_like"/>
    <property type="match status" value="1"/>
</dbReference>
<keyword evidence="1 2" id="KW-0443">Lipid metabolism</keyword>
<dbReference type="GO" id="GO:0016787">
    <property type="term" value="F:hydrolase activity"/>
    <property type="evidence" value="ECO:0007669"/>
    <property type="project" value="UniProtKB-UniRule"/>
</dbReference>
<evidence type="ECO:0000313" key="4">
    <source>
        <dbReference type="Proteomes" id="UP000515135"/>
    </source>
</evidence>
<reference evidence="5" key="1">
    <citation type="submission" date="2025-08" db="UniProtKB">
        <authorList>
            <consortium name="RefSeq"/>
        </authorList>
    </citation>
    <scope>IDENTIFICATION</scope>
    <source>
        <tissue evidence="5">Gonad</tissue>
    </source>
</reference>
<dbReference type="InterPro" id="IPR002641">
    <property type="entry name" value="PNPLA_dom"/>
</dbReference>
<evidence type="ECO:0000259" key="3">
    <source>
        <dbReference type="PROSITE" id="PS51635"/>
    </source>
</evidence>
<feature type="domain" description="PNPLA" evidence="3">
    <location>
        <begin position="70"/>
        <end position="272"/>
    </location>
</feature>
<feature type="active site" description="Proton acceptor" evidence="2">
    <location>
        <position position="259"/>
    </location>
</feature>
<feature type="short sequence motif" description="GXSXG" evidence="2">
    <location>
        <begin position="103"/>
        <end position="107"/>
    </location>
</feature>
<evidence type="ECO:0000256" key="2">
    <source>
        <dbReference type="PROSITE-ProRule" id="PRU01161"/>
    </source>
</evidence>
<dbReference type="PANTHER" id="PTHR46394">
    <property type="entry name" value="ANNEXIN"/>
    <property type="match status" value="1"/>
</dbReference>
<dbReference type="PANTHER" id="PTHR46394:SF1">
    <property type="entry name" value="PNPLA DOMAIN-CONTAINING PROTEIN"/>
    <property type="match status" value="1"/>
</dbReference>
<dbReference type="PROSITE" id="PS51635">
    <property type="entry name" value="PNPLA"/>
    <property type="match status" value="1"/>
</dbReference>
<organism evidence="4 5">
    <name type="scientific">Branchiostoma belcheri</name>
    <name type="common">Amphioxus</name>
    <dbReference type="NCBI Taxonomy" id="7741"/>
    <lineage>
        <taxon>Eukaryota</taxon>
        <taxon>Metazoa</taxon>
        <taxon>Chordata</taxon>
        <taxon>Cephalochordata</taxon>
        <taxon>Leptocardii</taxon>
        <taxon>Amphioxiformes</taxon>
        <taxon>Branchiostomatidae</taxon>
        <taxon>Branchiostoma</taxon>
    </lineage>
</organism>
<dbReference type="RefSeq" id="XP_019620978.1">
    <property type="nucleotide sequence ID" value="XM_019765419.1"/>
</dbReference>
<dbReference type="GeneID" id="109467439"/>
<accession>A0A6P4Y920</accession>
<evidence type="ECO:0000256" key="1">
    <source>
        <dbReference type="ARBA" id="ARBA00023098"/>
    </source>
</evidence>
<dbReference type="Proteomes" id="UP000515135">
    <property type="component" value="Unplaced"/>
</dbReference>
<feature type="short sequence motif" description="DGA/G" evidence="2">
    <location>
        <begin position="259"/>
        <end position="261"/>
    </location>
</feature>
<dbReference type="Gene3D" id="3.40.1090.10">
    <property type="entry name" value="Cytosolic phospholipase A2 catalytic domain"/>
    <property type="match status" value="2"/>
</dbReference>
<keyword evidence="2" id="KW-0378">Hydrolase</keyword>
<dbReference type="OrthoDB" id="9992071at2759"/>
<dbReference type="AlphaFoldDB" id="A0A6P4Y920"/>
<sequence length="600" mass="67964">MMIRRYVNVSKRMLELAVVSKNVRRPVSTKACNRVISAVMGQEESKPPPPKLPTTIGDKFSDKVFPFENLVLEGGGAKGIAYIGTCKVLEDAGIMPQIKRFAGTSAGAITAALLAIGLTSQEMLEELSAQNLLEVVLDTRWTKSSWIPGMGSFGRLYDVLRARGACPGEKFLEWFGDILDRHLKKRGLPLDKDVTFDQIYHVLGKELCIVAYNMNYNRESYFHVKTTPVLRVREAVRMSMSIPVVFQPYQLEGLFTYIDGGLAANFPLYAFDGWYLSMDKKDTFYKRLNALSETDDDQDHLRRVFYPEYRWERFENEDPQRFNKTLGILIFSNSDREVYQDQFQARLTWLMQKDPSFIKQRPDTEKARKFAEQYSQQRTARDAGIKSFETLVDDRMRTLIERIAGPDVMDNLDGGTIEIPEERPIVPFVVGTGAPPPKESRITIQEAREQFFQIATEEDVKAMQAPSKEAAFQALFLDVNGKLTVDRVLNMYENYAPLQVAKRRVLGTRSVESAGQYYGTLMDFVGSKNQISEKDIDRCIAVDVDYLSTMDFDMAPTDMEFIMTQGATAATAYIMEFVETGGKSMASRSQLQPPPPPGQV</sequence>
<dbReference type="SUPFAM" id="SSF52151">
    <property type="entry name" value="FabD/lysophospholipase-like"/>
    <property type="match status" value="1"/>
</dbReference>
<gene>
    <name evidence="5" type="primary">LOC109467439</name>
</gene>